<dbReference type="GO" id="GO:0005886">
    <property type="term" value="C:plasma membrane"/>
    <property type="evidence" value="ECO:0007669"/>
    <property type="project" value="UniProtKB-SubCell"/>
</dbReference>
<dbReference type="InterPro" id="IPR003593">
    <property type="entry name" value="AAA+_ATPase"/>
</dbReference>
<accession>A0A135SUW8</accession>
<dbReference type="InterPro" id="IPR011527">
    <property type="entry name" value="ABC1_TM_dom"/>
</dbReference>
<evidence type="ECO:0000256" key="3">
    <source>
        <dbReference type="ARBA" id="ARBA00022475"/>
    </source>
</evidence>
<dbReference type="GO" id="GO:0016887">
    <property type="term" value="F:ATP hydrolysis activity"/>
    <property type="evidence" value="ECO:0007669"/>
    <property type="project" value="InterPro"/>
</dbReference>
<protein>
    <recommendedName>
        <fullName evidence="16">ABC transporter</fullName>
    </recommendedName>
</protein>
<keyword evidence="8 11" id="KW-0472">Membrane</keyword>
<dbReference type="SMART" id="SM00382">
    <property type="entry name" value="AAA"/>
    <property type="match status" value="2"/>
</dbReference>
<evidence type="ECO:0000256" key="5">
    <source>
        <dbReference type="ARBA" id="ARBA00022741"/>
    </source>
</evidence>
<dbReference type="SUPFAM" id="SSF52540">
    <property type="entry name" value="P-loop containing nucleoside triphosphate hydrolases"/>
    <property type="match status" value="2"/>
</dbReference>
<evidence type="ECO:0000256" key="11">
    <source>
        <dbReference type="SAM" id="Phobius"/>
    </source>
</evidence>
<dbReference type="FunFam" id="1.20.1560.10:FF:000066">
    <property type="entry name" value="ABC multidrug transporter (Eurofung)"/>
    <property type="match status" value="1"/>
</dbReference>
<dbReference type="PANTHER" id="PTHR24223:SF399">
    <property type="entry name" value="ABC TRANSPORTER ATNG"/>
    <property type="match status" value="1"/>
</dbReference>
<dbReference type="CDD" id="cd18580">
    <property type="entry name" value="ABC_6TM_ABCC_D2"/>
    <property type="match status" value="1"/>
</dbReference>
<evidence type="ECO:0000256" key="9">
    <source>
        <dbReference type="ARBA" id="ARBA00023180"/>
    </source>
</evidence>
<keyword evidence="4 11" id="KW-0812">Transmembrane</keyword>
<feature type="transmembrane region" description="Helical" evidence="11">
    <location>
        <begin position="900"/>
        <end position="919"/>
    </location>
</feature>
<dbReference type="PROSITE" id="PS50929">
    <property type="entry name" value="ABC_TM1F"/>
    <property type="match status" value="2"/>
</dbReference>
<feature type="transmembrane region" description="Helical" evidence="11">
    <location>
        <begin position="92"/>
        <end position="110"/>
    </location>
</feature>
<dbReference type="Pfam" id="PF00005">
    <property type="entry name" value="ABC_tran"/>
    <property type="match status" value="2"/>
</dbReference>
<dbReference type="GO" id="GO:0005524">
    <property type="term" value="F:ATP binding"/>
    <property type="evidence" value="ECO:0007669"/>
    <property type="project" value="UniProtKB-KW"/>
</dbReference>
<feature type="domain" description="ABC transporter" evidence="12">
    <location>
        <begin position="1188"/>
        <end position="1430"/>
    </location>
</feature>
<feature type="domain" description="ABC transporter" evidence="12">
    <location>
        <begin position="617"/>
        <end position="843"/>
    </location>
</feature>
<dbReference type="PANTHER" id="PTHR24223">
    <property type="entry name" value="ATP-BINDING CASSETTE SUB-FAMILY C"/>
    <property type="match status" value="1"/>
</dbReference>
<dbReference type="CDD" id="cd18579">
    <property type="entry name" value="ABC_6TM_ABCC_D1"/>
    <property type="match status" value="1"/>
</dbReference>
<evidence type="ECO:0000256" key="8">
    <source>
        <dbReference type="ARBA" id="ARBA00023136"/>
    </source>
</evidence>
<keyword evidence="5" id="KW-0547">Nucleotide-binding</keyword>
<dbReference type="Gene3D" id="1.20.1560.10">
    <property type="entry name" value="ABC transporter type 1, transmembrane domain"/>
    <property type="match status" value="2"/>
</dbReference>
<dbReference type="OrthoDB" id="6500128at2759"/>
<keyword evidence="9" id="KW-0325">Glycoprotein</keyword>
<evidence type="ECO:0000256" key="10">
    <source>
        <dbReference type="SAM" id="MobiDB-lite"/>
    </source>
</evidence>
<feature type="transmembrane region" description="Helical" evidence="11">
    <location>
        <begin position="1125"/>
        <end position="1148"/>
    </location>
</feature>
<feature type="transmembrane region" description="Helical" evidence="11">
    <location>
        <begin position="148"/>
        <end position="167"/>
    </location>
</feature>
<feature type="transmembrane region" description="Helical" evidence="11">
    <location>
        <begin position="939"/>
        <end position="966"/>
    </location>
</feature>
<feature type="transmembrane region" description="Helical" evidence="11">
    <location>
        <begin position="59"/>
        <end position="80"/>
    </location>
</feature>
<proteinExistence type="predicted"/>
<dbReference type="InterPro" id="IPR044726">
    <property type="entry name" value="ABCC_6TM_D2"/>
</dbReference>
<sequence length="1433" mass="157260">MSVGDDYFGPQVRGYFDFTILFEQSILSILPSALFILLVPVRISSLLRNGIRVRSGRLLWLKLLAVTAFLCLQIALITLWSLPTAPKTKISVAESAIGLIETIAIGALSYTEHKRSVRPSLLLGAYLVLTIILDTAHARTLWIRDGLTPIAGVFTASLAIKAVILVLEETPKRAYLPDSEKDVAVECTTGVVSRSLFWWLNGLFFQGFRLLIGLEDLGSIDPKFDSTVLLDRLDRVWSRAVLPRILFAGFIFSQPFLVNQIVNFVGSPRTEDSRNVAGGLVGATALIYCGIAVSRCWYQHMTFQLVTLFRGGLISLIFKKTLSLDASIIKDSAPVTLMSVDIEAIAASMTFIHDVWAAAIELPVGVYLLYRQVGPPCFLLLIPGLVCTAVTSKLSTLMAPARVAWNQGVQKRVSITSSMLTQIKGIKMMGLTDHFSDIIKNLRASELKLSTKFRILVTILSVIENTETKRPFPGGVAQQLTPIVIIAAAVFWTRAEQGLTIAEAFTALSIIVLVSQPLMKLMSSIMQLMGSIGCFTRIQDFLLLDEIVDQRQIITGSSKVSQDSDRALPSSMRGGSDLQPLTPQAIQPANDNEIELGSLRRTDRSSVASGDTNKPVVIMEDATLVLKDCTEILKNVSLTLRQATISMLVGRVGCGKSSLLKAILGETGISTGSITLHTSSVAFCDQSAWLRNVSIKDNIIGQTPFDQAWFSAVVRACTLDEDIALFSEAEDTIVGTGGVALSGGQKQRVALARAVYSRRKLLLLDDVFSGLDNSTSKAVFRRLLGSDGLLRQAGMTVFLATNHVNFLRSADYITMIQDGTILHNQVSFDSLPRSAWGHLVEEETKDKDPGEDDESTEDPVKDSKPNRADRPVAVAPGATEAELTRQTGDNECYRMYLNSIGWPIFIVFVILNVLFVAFTKMPQIWLRIWTEHGTNDRPAMHFGIYLMFGLLCIVLNGVSLGFWMLLAIPRSANHLHQTLLQAVLAAPLYFFTTTDSGVTLNRFSQDIALIDHRLPLSAWTAMYSFLTVLAETAIIATGSSYIAALIPPSFLALYLLQKYYLRTSRQLRHIDLEAKSPLFTHFSEVLAGLPTIRAFAWSPAMLRENHALLDASQRPYYLFFCVQRWLNVVLDLFIAGMAVVLVAFALYFTNATTMGAIGLAMVNIINFNQTLSDFIEMWTMLETSLGAIARLKYFVRDETDPVVRNVSLTILPGQKVGICGRSGSGKSSLLLTLLRLLDLQPEEGEEGGGDLKIASHSLLTLPRSTIRTSLTTLPQDPVVLPGTVRENLDPRGHTPDADLISALREMKIWEPIEARGGLDAEMSATGLSAGQKQLFCLARAVLRTQSRGGGIVLLDEATSNVDHATDEEVRKVLNEEFGEAGVTVVEVAHRLEAIVGYDVVVVMHEGRVVEVGRPDELLGRASRFRSLWDSRGA</sequence>
<keyword evidence="7 11" id="KW-1133">Transmembrane helix</keyword>
<dbReference type="Pfam" id="PF00664">
    <property type="entry name" value="ABC_membrane"/>
    <property type="match status" value="2"/>
</dbReference>
<feature type="domain" description="ABC transmembrane type-1" evidence="13">
    <location>
        <begin position="904"/>
        <end position="1183"/>
    </location>
</feature>
<dbReference type="InterPro" id="IPR017871">
    <property type="entry name" value="ABC_transporter-like_CS"/>
</dbReference>
<evidence type="ECO:0000259" key="13">
    <source>
        <dbReference type="PROSITE" id="PS50929"/>
    </source>
</evidence>
<dbReference type="InterPro" id="IPR050173">
    <property type="entry name" value="ABC_transporter_C-like"/>
</dbReference>
<evidence type="ECO:0000256" key="6">
    <source>
        <dbReference type="ARBA" id="ARBA00022840"/>
    </source>
</evidence>
<dbReference type="EMBL" id="JEMN01001336">
    <property type="protein sequence ID" value="KXH39719.1"/>
    <property type="molecule type" value="Genomic_DNA"/>
</dbReference>
<evidence type="ECO:0000256" key="7">
    <source>
        <dbReference type="ARBA" id="ARBA00022989"/>
    </source>
</evidence>
<dbReference type="InterPro" id="IPR056227">
    <property type="entry name" value="TMD0_ABC"/>
</dbReference>
<keyword evidence="2" id="KW-0813">Transport</keyword>
<dbReference type="SUPFAM" id="SSF90123">
    <property type="entry name" value="ABC transporter transmembrane region"/>
    <property type="match status" value="2"/>
</dbReference>
<gene>
    <name evidence="14" type="ORF">CNYM01_12575</name>
</gene>
<dbReference type="CDD" id="cd03250">
    <property type="entry name" value="ABCC_MRP_domain1"/>
    <property type="match status" value="1"/>
</dbReference>
<feature type="domain" description="ABC transmembrane type-1" evidence="13">
    <location>
        <begin position="245"/>
        <end position="530"/>
    </location>
</feature>
<dbReference type="Gene3D" id="3.40.50.300">
    <property type="entry name" value="P-loop containing nucleotide triphosphate hydrolases"/>
    <property type="match status" value="2"/>
</dbReference>
<dbReference type="Proteomes" id="UP000070054">
    <property type="component" value="Unassembled WGS sequence"/>
</dbReference>
<keyword evidence="6" id="KW-0067">ATP-binding</keyword>
<dbReference type="PROSITE" id="PS00211">
    <property type="entry name" value="ABC_TRANSPORTER_1"/>
    <property type="match status" value="2"/>
</dbReference>
<dbReference type="GO" id="GO:0140359">
    <property type="term" value="F:ABC-type transporter activity"/>
    <property type="evidence" value="ECO:0007669"/>
    <property type="project" value="InterPro"/>
</dbReference>
<keyword evidence="15" id="KW-1185">Reference proteome</keyword>
<dbReference type="InterPro" id="IPR044746">
    <property type="entry name" value="ABCC_6TM_D1"/>
</dbReference>
<feature type="transmembrane region" description="Helical" evidence="11">
    <location>
        <begin position="277"/>
        <end position="298"/>
    </location>
</feature>
<feature type="transmembrane region" description="Helical" evidence="11">
    <location>
        <begin position="122"/>
        <end position="142"/>
    </location>
</feature>
<feature type="transmembrane region" description="Helical" evidence="11">
    <location>
        <begin position="20"/>
        <end position="39"/>
    </location>
</feature>
<evidence type="ECO:0000259" key="12">
    <source>
        <dbReference type="PROSITE" id="PS50893"/>
    </source>
</evidence>
<dbReference type="FunFam" id="1.20.1560.10:FF:000055">
    <property type="entry name" value="ABC multidrug transporter (Eurofung)"/>
    <property type="match status" value="1"/>
</dbReference>
<dbReference type="InterPro" id="IPR003439">
    <property type="entry name" value="ABC_transporter-like_ATP-bd"/>
</dbReference>
<evidence type="ECO:0000313" key="15">
    <source>
        <dbReference type="Proteomes" id="UP000070054"/>
    </source>
</evidence>
<organism evidence="14 15">
    <name type="scientific">Colletotrichum nymphaeae SA-01</name>
    <dbReference type="NCBI Taxonomy" id="1460502"/>
    <lineage>
        <taxon>Eukaryota</taxon>
        <taxon>Fungi</taxon>
        <taxon>Dikarya</taxon>
        <taxon>Ascomycota</taxon>
        <taxon>Pezizomycotina</taxon>
        <taxon>Sordariomycetes</taxon>
        <taxon>Hypocreomycetidae</taxon>
        <taxon>Glomerellales</taxon>
        <taxon>Glomerellaceae</taxon>
        <taxon>Colletotrichum</taxon>
        <taxon>Colletotrichum acutatum species complex</taxon>
    </lineage>
</organism>
<dbReference type="InterPro" id="IPR027417">
    <property type="entry name" value="P-loop_NTPase"/>
</dbReference>
<feature type="compositionally biased region" description="Basic and acidic residues" evidence="10">
    <location>
        <begin position="858"/>
        <end position="870"/>
    </location>
</feature>
<feature type="region of interest" description="Disordered" evidence="10">
    <location>
        <begin position="558"/>
        <end position="584"/>
    </location>
</feature>
<keyword evidence="3" id="KW-1003">Cell membrane</keyword>
<dbReference type="PROSITE" id="PS50893">
    <property type="entry name" value="ABC_TRANSPORTER_2"/>
    <property type="match status" value="2"/>
</dbReference>
<comment type="caution">
    <text evidence="14">The sequence shown here is derived from an EMBL/GenBank/DDBJ whole genome shotgun (WGS) entry which is preliminary data.</text>
</comment>
<evidence type="ECO:0000256" key="1">
    <source>
        <dbReference type="ARBA" id="ARBA00004651"/>
    </source>
</evidence>
<dbReference type="InterPro" id="IPR036640">
    <property type="entry name" value="ABC1_TM_sf"/>
</dbReference>
<feature type="transmembrane region" description="Helical" evidence="11">
    <location>
        <begin position="1033"/>
        <end position="1056"/>
    </location>
</feature>
<dbReference type="Pfam" id="PF24357">
    <property type="entry name" value="TMD0_ABC"/>
    <property type="match status" value="1"/>
</dbReference>
<evidence type="ECO:0000313" key="14">
    <source>
        <dbReference type="EMBL" id="KXH39719.1"/>
    </source>
</evidence>
<evidence type="ECO:0000256" key="2">
    <source>
        <dbReference type="ARBA" id="ARBA00022448"/>
    </source>
</evidence>
<comment type="subcellular location">
    <subcellularLocation>
        <location evidence="1">Cell membrane</location>
        <topology evidence="1">Multi-pass membrane protein</topology>
    </subcellularLocation>
</comment>
<name>A0A135SUW8_9PEZI</name>
<evidence type="ECO:0000256" key="4">
    <source>
        <dbReference type="ARBA" id="ARBA00022692"/>
    </source>
</evidence>
<reference evidence="14 15" key="1">
    <citation type="submission" date="2014-02" db="EMBL/GenBank/DDBJ databases">
        <title>The genome sequence of Colletotrichum nymphaeae SA-01.</title>
        <authorList>
            <person name="Baroncelli R."/>
            <person name="Thon M.R."/>
        </authorList>
    </citation>
    <scope>NUCLEOTIDE SEQUENCE [LARGE SCALE GENOMIC DNA]</scope>
    <source>
        <strain evidence="14 15">SA-01</strain>
    </source>
</reference>
<evidence type="ECO:0008006" key="16">
    <source>
        <dbReference type="Google" id="ProtNLM"/>
    </source>
</evidence>
<feature type="region of interest" description="Disordered" evidence="10">
    <location>
        <begin position="842"/>
        <end position="876"/>
    </location>
</feature>